<name>A0A834SRG1_9FABA</name>
<dbReference type="EMBL" id="JAAIUW010000012">
    <property type="protein sequence ID" value="KAF7806042.1"/>
    <property type="molecule type" value="Genomic_DNA"/>
</dbReference>
<accession>A0A834SRG1</accession>
<comment type="caution">
    <text evidence="1">The sequence shown here is derived from an EMBL/GenBank/DDBJ whole genome shotgun (WGS) entry which is preliminary data.</text>
</comment>
<organism evidence="1 2">
    <name type="scientific">Senna tora</name>
    <dbReference type="NCBI Taxonomy" id="362788"/>
    <lineage>
        <taxon>Eukaryota</taxon>
        <taxon>Viridiplantae</taxon>
        <taxon>Streptophyta</taxon>
        <taxon>Embryophyta</taxon>
        <taxon>Tracheophyta</taxon>
        <taxon>Spermatophyta</taxon>
        <taxon>Magnoliopsida</taxon>
        <taxon>eudicotyledons</taxon>
        <taxon>Gunneridae</taxon>
        <taxon>Pentapetalae</taxon>
        <taxon>rosids</taxon>
        <taxon>fabids</taxon>
        <taxon>Fabales</taxon>
        <taxon>Fabaceae</taxon>
        <taxon>Caesalpinioideae</taxon>
        <taxon>Cassia clade</taxon>
        <taxon>Senna</taxon>
    </lineage>
</organism>
<dbReference type="AlphaFoldDB" id="A0A834SRG1"/>
<gene>
    <name evidence="1" type="ORF">G2W53_038203</name>
</gene>
<dbReference type="Proteomes" id="UP000634136">
    <property type="component" value="Unassembled WGS sequence"/>
</dbReference>
<keyword evidence="2" id="KW-1185">Reference proteome</keyword>
<evidence type="ECO:0000313" key="1">
    <source>
        <dbReference type="EMBL" id="KAF7806042.1"/>
    </source>
</evidence>
<evidence type="ECO:0000313" key="2">
    <source>
        <dbReference type="Proteomes" id="UP000634136"/>
    </source>
</evidence>
<reference evidence="1" key="1">
    <citation type="submission" date="2020-09" db="EMBL/GenBank/DDBJ databases">
        <title>Genome-Enabled Discovery of Anthraquinone Biosynthesis in Senna tora.</title>
        <authorList>
            <person name="Kang S.-H."/>
            <person name="Pandey R.P."/>
            <person name="Lee C.-M."/>
            <person name="Sim J.-S."/>
            <person name="Jeong J.-T."/>
            <person name="Choi B.-S."/>
            <person name="Jung M."/>
            <person name="Ginzburg D."/>
            <person name="Zhao K."/>
            <person name="Won S.Y."/>
            <person name="Oh T.-J."/>
            <person name="Yu Y."/>
            <person name="Kim N.-H."/>
            <person name="Lee O.R."/>
            <person name="Lee T.-H."/>
            <person name="Bashyal P."/>
            <person name="Kim T.-S."/>
            <person name="Lee W.-H."/>
            <person name="Kawkins C."/>
            <person name="Kim C.-K."/>
            <person name="Kim J.S."/>
            <person name="Ahn B.O."/>
            <person name="Rhee S.Y."/>
            <person name="Sohng J.K."/>
        </authorList>
    </citation>
    <scope>NUCLEOTIDE SEQUENCE</scope>
    <source>
        <tissue evidence="1">Leaf</tissue>
    </source>
</reference>
<sequence length="330" mass="36801">MRKGVYIDVVQEVRIEETVPSNQEIVLQQNELGAQEYSMLVLAQEPCYCPHAMKGKFTQGYSGFHCHIYIISIPKLCNQRTKNKLIQNGFRGWCRRLKGCSSEISIGFCNSRNLHDCHKGIKLQFILLSFNNFSQTNTTYLDLSLDLRTLVFLFLPVMMPTSATSIRIPRKRRLTMRRQVQNQRMDTSTTRLKHRVTENPILDTKFATGILTLSGASRRTCTIIGIPRHSTMNLTTLPCGQLIGAFGSFPELTHVDDGGEGPDPSENWVVASDWREGEIGTVGIEGAEKPPHVADRRFKKVGDLAEIGGGGDGENLAEDTTVFPALADEG</sequence>
<protein>
    <submittedName>
        <fullName evidence="1">Uncharacterized protein</fullName>
    </submittedName>
</protein>
<proteinExistence type="predicted"/>